<name>A0AA38L9F8_TAXCH</name>
<comment type="caution">
    <text evidence="2">The sequence shown here is derived from an EMBL/GenBank/DDBJ whole genome shotgun (WGS) entry which is preliminary data.</text>
</comment>
<evidence type="ECO:0000313" key="3">
    <source>
        <dbReference type="Proteomes" id="UP000824469"/>
    </source>
</evidence>
<organism evidence="2 3">
    <name type="scientific">Taxus chinensis</name>
    <name type="common">Chinese yew</name>
    <name type="synonym">Taxus wallichiana var. chinensis</name>
    <dbReference type="NCBI Taxonomy" id="29808"/>
    <lineage>
        <taxon>Eukaryota</taxon>
        <taxon>Viridiplantae</taxon>
        <taxon>Streptophyta</taxon>
        <taxon>Embryophyta</taxon>
        <taxon>Tracheophyta</taxon>
        <taxon>Spermatophyta</taxon>
        <taxon>Pinopsida</taxon>
        <taxon>Pinidae</taxon>
        <taxon>Conifers II</taxon>
        <taxon>Cupressales</taxon>
        <taxon>Taxaceae</taxon>
        <taxon>Taxus</taxon>
    </lineage>
</organism>
<feature type="region of interest" description="Disordered" evidence="1">
    <location>
        <begin position="1"/>
        <end position="24"/>
    </location>
</feature>
<keyword evidence="3" id="KW-1185">Reference proteome</keyword>
<dbReference type="AlphaFoldDB" id="A0AA38L9F8"/>
<evidence type="ECO:0000313" key="2">
    <source>
        <dbReference type="EMBL" id="KAH9316789.1"/>
    </source>
</evidence>
<feature type="non-terminal residue" evidence="2">
    <location>
        <position position="1"/>
    </location>
</feature>
<gene>
    <name evidence="2" type="ORF">KI387_044527</name>
</gene>
<protein>
    <submittedName>
        <fullName evidence="2">Uncharacterized protein</fullName>
    </submittedName>
</protein>
<accession>A0AA38L9F8</accession>
<dbReference type="EMBL" id="JAHRHJ020000005">
    <property type="protein sequence ID" value="KAH9316789.1"/>
    <property type="molecule type" value="Genomic_DNA"/>
</dbReference>
<feature type="compositionally biased region" description="Acidic residues" evidence="1">
    <location>
        <begin position="1"/>
        <end position="23"/>
    </location>
</feature>
<dbReference type="Proteomes" id="UP000824469">
    <property type="component" value="Unassembled WGS sequence"/>
</dbReference>
<sequence>PDDEEENEICEEHEEEADEELEELSGSHVHFLTIEGIDEEDDYEERVAEMKNESYDVMI</sequence>
<feature type="non-terminal residue" evidence="2">
    <location>
        <position position="59"/>
    </location>
</feature>
<reference evidence="2 3" key="1">
    <citation type="journal article" date="2021" name="Nat. Plants">
        <title>The Taxus genome provides insights into paclitaxel biosynthesis.</title>
        <authorList>
            <person name="Xiong X."/>
            <person name="Gou J."/>
            <person name="Liao Q."/>
            <person name="Li Y."/>
            <person name="Zhou Q."/>
            <person name="Bi G."/>
            <person name="Li C."/>
            <person name="Du R."/>
            <person name="Wang X."/>
            <person name="Sun T."/>
            <person name="Guo L."/>
            <person name="Liang H."/>
            <person name="Lu P."/>
            <person name="Wu Y."/>
            <person name="Zhang Z."/>
            <person name="Ro D.K."/>
            <person name="Shang Y."/>
            <person name="Huang S."/>
            <person name="Yan J."/>
        </authorList>
    </citation>
    <scope>NUCLEOTIDE SEQUENCE [LARGE SCALE GENOMIC DNA]</scope>
    <source>
        <strain evidence="2">Ta-2019</strain>
    </source>
</reference>
<proteinExistence type="predicted"/>
<evidence type="ECO:0000256" key="1">
    <source>
        <dbReference type="SAM" id="MobiDB-lite"/>
    </source>
</evidence>